<dbReference type="InterPro" id="IPR015943">
    <property type="entry name" value="WD40/YVTN_repeat-like_dom_sf"/>
</dbReference>
<feature type="chain" id="PRO_5045131623" description="YncE family protein" evidence="1">
    <location>
        <begin position="29"/>
        <end position="353"/>
    </location>
</feature>
<dbReference type="Gene3D" id="2.130.10.10">
    <property type="entry name" value="YVTN repeat-like/Quinoprotein amine dehydrogenase"/>
    <property type="match status" value="1"/>
</dbReference>
<evidence type="ECO:0008006" key="4">
    <source>
        <dbReference type="Google" id="ProtNLM"/>
    </source>
</evidence>
<evidence type="ECO:0000256" key="1">
    <source>
        <dbReference type="SAM" id="SignalP"/>
    </source>
</evidence>
<dbReference type="InterPro" id="IPR011048">
    <property type="entry name" value="Haem_d1_sf"/>
</dbReference>
<accession>A0ABR5NI75</accession>
<keyword evidence="3" id="KW-1185">Reference proteome</keyword>
<name>A0ABR5NI75_9GAMM</name>
<protein>
    <recommendedName>
        <fullName evidence="4">YncE family protein</fullName>
    </recommendedName>
</protein>
<dbReference type="SUPFAM" id="SSF51004">
    <property type="entry name" value="C-terminal (heme d1) domain of cytochrome cd1-nitrite reductase"/>
    <property type="match status" value="1"/>
</dbReference>
<organism evidence="2 3">
    <name type="scientific">Stenotrophomonas nitritireducens</name>
    <dbReference type="NCBI Taxonomy" id="83617"/>
    <lineage>
        <taxon>Bacteria</taxon>
        <taxon>Pseudomonadati</taxon>
        <taxon>Pseudomonadota</taxon>
        <taxon>Gammaproteobacteria</taxon>
        <taxon>Lysobacterales</taxon>
        <taxon>Lysobacteraceae</taxon>
        <taxon>Stenotrophomonas</taxon>
    </lineage>
</organism>
<gene>
    <name evidence="2" type="ORF">ABB22_12580</name>
</gene>
<comment type="caution">
    <text evidence="2">The sequence shown here is derived from an EMBL/GenBank/DDBJ whole genome shotgun (WGS) entry which is preliminary data.</text>
</comment>
<feature type="signal peptide" evidence="1">
    <location>
        <begin position="1"/>
        <end position="28"/>
    </location>
</feature>
<sequence length="353" mass="38376">MTPRPFLLAAATMTCMAALAPAFAPAHAADLLYRLTATATLPSTDTGWDYIKMEPDSNRLFIARDADGLTVFDVDANKAVTTVADSVGANGPLLLPQYNRGYLAMTDGSFLSFELDSLKPIQRLQLDGNGGINSAIHDPLTRRIHAIVGTRPSESTWYTLDAATGKLLGSKTFPFRKMDDPATDGKGRLFAPARRDNLILLLDSKTLAERARWTAPCNVSKVRYQAHSNRLLAACGGDNPMFFALDPDSGRVVASLPIGNGIDGFAIDEQRKRIITSNNEGTLTVINQEGPDSYSLAGTVSTRPNARMMTMDERTGRLFVVTAEFTRTPPDGNGETSNRYHPDSFVVLTYQPQ</sequence>
<evidence type="ECO:0000313" key="3">
    <source>
        <dbReference type="Proteomes" id="UP000050902"/>
    </source>
</evidence>
<dbReference type="EMBL" id="LDJG01000018">
    <property type="protein sequence ID" value="KRG56196.1"/>
    <property type="molecule type" value="Genomic_DNA"/>
</dbReference>
<proteinExistence type="predicted"/>
<evidence type="ECO:0000313" key="2">
    <source>
        <dbReference type="EMBL" id="KRG56196.1"/>
    </source>
</evidence>
<dbReference type="RefSeq" id="WP_055768277.1">
    <property type="nucleotide sequence ID" value="NZ_LDJG01000018.1"/>
</dbReference>
<reference evidence="2 3" key="1">
    <citation type="submission" date="2015-05" db="EMBL/GenBank/DDBJ databases">
        <title>Genome sequencing and analysis of members of genus Stenotrophomonas.</title>
        <authorList>
            <person name="Patil P.P."/>
            <person name="Midha S."/>
            <person name="Patil P.B."/>
        </authorList>
    </citation>
    <scope>NUCLEOTIDE SEQUENCE [LARGE SCALE GENOMIC DNA]</scope>
    <source>
        <strain evidence="2 3">DSM 12575</strain>
    </source>
</reference>
<dbReference type="Proteomes" id="UP000050902">
    <property type="component" value="Unassembled WGS sequence"/>
</dbReference>
<keyword evidence="1" id="KW-0732">Signal</keyword>